<protein>
    <submittedName>
        <fullName evidence="1">Uncharacterized protein</fullName>
    </submittedName>
</protein>
<dbReference type="PATRIC" id="fig|1122152.4.peg.191"/>
<organism evidence="1 2">
    <name type="scientific">Lactobacillus psittaci DSM 15354</name>
    <dbReference type="NCBI Taxonomy" id="1122152"/>
    <lineage>
        <taxon>Bacteria</taxon>
        <taxon>Bacillati</taxon>
        <taxon>Bacillota</taxon>
        <taxon>Bacilli</taxon>
        <taxon>Lactobacillales</taxon>
        <taxon>Lactobacillaceae</taxon>
        <taxon>Lactobacillus</taxon>
    </lineage>
</organism>
<evidence type="ECO:0000313" key="2">
    <source>
        <dbReference type="Proteomes" id="UP000051931"/>
    </source>
</evidence>
<keyword evidence="2" id="KW-1185">Reference proteome</keyword>
<gene>
    <name evidence="1" type="ORF">FC23_GL000190</name>
</gene>
<proteinExistence type="predicted"/>
<dbReference type="AlphaFoldDB" id="A0A0R1S4J0"/>
<accession>A0A0R1S4J0</accession>
<dbReference type="STRING" id="1122152.GCA_000425905_00493"/>
<reference evidence="1 2" key="1">
    <citation type="journal article" date="2015" name="Genome Announc.">
        <title>Expanding the biotechnology potential of lactobacilli through comparative genomics of 213 strains and associated genera.</title>
        <authorList>
            <person name="Sun Z."/>
            <person name="Harris H.M."/>
            <person name="McCann A."/>
            <person name="Guo C."/>
            <person name="Argimon S."/>
            <person name="Zhang W."/>
            <person name="Yang X."/>
            <person name="Jeffery I.B."/>
            <person name="Cooney J.C."/>
            <person name="Kagawa T.F."/>
            <person name="Liu W."/>
            <person name="Song Y."/>
            <person name="Salvetti E."/>
            <person name="Wrobel A."/>
            <person name="Rasinkangas P."/>
            <person name="Parkhill J."/>
            <person name="Rea M.C."/>
            <person name="O'Sullivan O."/>
            <person name="Ritari J."/>
            <person name="Douillard F.P."/>
            <person name="Paul Ross R."/>
            <person name="Yang R."/>
            <person name="Briner A.E."/>
            <person name="Felis G.E."/>
            <person name="de Vos W.M."/>
            <person name="Barrangou R."/>
            <person name="Klaenhammer T.R."/>
            <person name="Caufield P.W."/>
            <person name="Cui Y."/>
            <person name="Zhang H."/>
            <person name="O'Toole P.W."/>
        </authorList>
    </citation>
    <scope>NUCLEOTIDE SEQUENCE [LARGE SCALE GENOMIC DNA]</scope>
    <source>
        <strain evidence="1 2">DSM 15354</strain>
    </source>
</reference>
<dbReference type="EMBL" id="AZFB01000001">
    <property type="protein sequence ID" value="KRL63943.1"/>
    <property type="molecule type" value="Genomic_DNA"/>
</dbReference>
<evidence type="ECO:0000313" key="1">
    <source>
        <dbReference type="EMBL" id="KRL63943.1"/>
    </source>
</evidence>
<dbReference type="Proteomes" id="UP000051931">
    <property type="component" value="Unassembled WGS sequence"/>
</dbReference>
<comment type="caution">
    <text evidence="1">The sequence shown here is derived from an EMBL/GenBank/DDBJ whole genome shotgun (WGS) entry which is preliminary data.</text>
</comment>
<sequence length="52" mass="6158">MLCLTLVVNCVYEARKVEEQLQLKADQSYANYILKNTDVKRVVVHDREYQAR</sequence>
<name>A0A0R1S4J0_9LACO</name>